<name>A0ABV5WB65_9BACI</name>
<dbReference type="SMART" id="SM00471">
    <property type="entry name" value="HDc"/>
    <property type="match status" value="1"/>
</dbReference>
<dbReference type="PANTHER" id="PTHR46246">
    <property type="entry name" value="GUANOSINE-3',5'-BIS(DIPHOSPHATE) 3'-PYROPHOSPHOHYDROLASE MESH1"/>
    <property type="match status" value="1"/>
</dbReference>
<comment type="caution">
    <text evidence="2">The sequence shown here is derived from an EMBL/GenBank/DDBJ whole genome shotgun (WGS) entry which is preliminary data.</text>
</comment>
<accession>A0ABV5WB65</accession>
<dbReference type="Proteomes" id="UP001589609">
    <property type="component" value="Unassembled WGS sequence"/>
</dbReference>
<keyword evidence="3" id="KW-1185">Reference proteome</keyword>
<dbReference type="InterPro" id="IPR003607">
    <property type="entry name" value="HD/PDEase_dom"/>
</dbReference>
<evidence type="ECO:0000313" key="3">
    <source>
        <dbReference type="Proteomes" id="UP001589609"/>
    </source>
</evidence>
<dbReference type="RefSeq" id="WP_379947934.1">
    <property type="nucleotide sequence ID" value="NZ_JAPCYI010000001.1"/>
</dbReference>
<gene>
    <name evidence="2" type="ORF">ACFFMS_03625</name>
</gene>
<dbReference type="SUPFAM" id="SSF109604">
    <property type="entry name" value="HD-domain/PDEase-like"/>
    <property type="match status" value="1"/>
</dbReference>
<sequence length="184" mass="21226">MNRYILDLFSLVVEAATVAHGKQTRKGNGTPYITHPFTVALLLLQAGCSEETVAAGLLHDTIEDTNLSFEEIEHKFGQQIARVVRECSEYDKSKGWEERKQHKIDHLHTVSLEACMVMCADKLHNIRATVREFEAKGDDVWGRFNRGKEKQEWYYRSVVDVLGKRVPDFPLYSLLKQEVDELFR</sequence>
<dbReference type="Gene3D" id="1.10.3210.10">
    <property type="entry name" value="Hypothetical protein af1432"/>
    <property type="match status" value="1"/>
</dbReference>
<proteinExistence type="predicted"/>
<protein>
    <submittedName>
        <fullName evidence="2">HD domain-containing protein</fullName>
    </submittedName>
</protein>
<feature type="domain" description="HD/PDEase" evidence="1">
    <location>
        <begin position="28"/>
        <end position="135"/>
    </location>
</feature>
<dbReference type="EMBL" id="JBHMAF010000017">
    <property type="protein sequence ID" value="MFB9757631.1"/>
    <property type="molecule type" value="Genomic_DNA"/>
</dbReference>
<dbReference type="PANTHER" id="PTHR46246:SF1">
    <property type="entry name" value="GUANOSINE-3',5'-BIS(DIPHOSPHATE) 3'-PYROPHOSPHOHYDROLASE MESH1"/>
    <property type="match status" value="1"/>
</dbReference>
<dbReference type="InterPro" id="IPR052194">
    <property type="entry name" value="MESH1"/>
</dbReference>
<reference evidence="2 3" key="1">
    <citation type="submission" date="2024-09" db="EMBL/GenBank/DDBJ databases">
        <authorList>
            <person name="Sun Q."/>
            <person name="Mori K."/>
        </authorList>
    </citation>
    <scope>NUCLEOTIDE SEQUENCE [LARGE SCALE GENOMIC DNA]</scope>
    <source>
        <strain evidence="2 3">JCM 11201</strain>
    </source>
</reference>
<dbReference type="CDD" id="cd00077">
    <property type="entry name" value="HDc"/>
    <property type="match status" value="1"/>
</dbReference>
<evidence type="ECO:0000313" key="2">
    <source>
        <dbReference type="EMBL" id="MFB9757631.1"/>
    </source>
</evidence>
<organism evidence="2 3">
    <name type="scientific">Ectobacillus funiculus</name>
    <dbReference type="NCBI Taxonomy" id="137993"/>
    <lineage>
        <taxon>Bacteria</taxon>
        <taxon>Bacillati</taxon>
        <taxon>Bacillota</taxon>
        <taxon>Bacilli</taxon>
        <taxon>Bacillales</taxon>
        <taxon>Bacillaceae</taxon>
        <taxon>Ectobacillus</taxon>
    </lineage>
</organism>
<evidence type="ECO:0000259" key="1">
    <source>
        <dbReference type="SMART" id="SM00471"/>
    </source>
</evidence>
<dbReference type="Pfam" id="PF13328">
    <property type="entry name" value="HD_4"/>
    <property type="match status" value="1"/>
</dbReference>